<keyword evidence="3" id="KW-1185">Reference proteome</keyword>
<accession>A0ABN8IFG8</accession>
<keyword evidence="1" id="KW-0812">Transmembrane</keyword>
<feature type="non-terminal residue" evidence="2">
    <location>
        <position position="97"/>
    </location>
</feature>
<dbReference type="Proteomes" id="UP000837857">
    <property type="component" value="Chromosome 23"/>
</dbReference>
<organism evidence="2 3">
    <name type="scientific">Iphiclides podalirius</name>
    <name type="common">scarce swallowtail</name>
    <dbReference type="NCBI Taxonomy" id="110791"/>
    <lineage>
        <taxon>Eukaryota</taxon>
        <taxon>Metazoa</taxon>
        <taxon>Ecdysozoa</taxon>
        <taxon>Arthropoda</taxon>
        <taxon>Hexapoda</taxon>
        <taxon>Insecta</taxon>
        <taxon>Pterygota</taxon>
        <taxon>Neoptera</taxon>
        <taxon>Endopterygota</taxon>
        <taxon>Lepidoptera</taxon>
        <taxon>Glossata</taxon>
        <taxon>Ditrysia</taxon>
        <taxon>Papilionoidea</taxon>
        <taxon>Papilionidae</taxon>
        <taxon>Papilioninae</taxon>
        <taxon>Iphiclides</taxon>
    </lineage>
</organism>
<proteinExistence type="predicted"/>
<gene>
    <name evidence="2" type="ORF">IPOD504_LOCUS9412</name>
</gene>
<evidence type="ECO:0000313" key="3">
    <source>
        <dbReference type="Proteomes" id="UP000837857"/>
    </source>
</evidence>
<protein>
    <submittedName>
        <fullName evidence="2">Uncharacterized protein</fullName>
    </submittedName>
</protein>
<reference evidence="2" key="1">
    <citation type="submission" date="2022-03" db="EMBL/GenBank/DDBJ databases">
        <authorList>
            <person name="Martin H S."/>
        </authorList>
    </citation>
    <scope>NUCLEOTIDE SEQUENCE</scope>
</reference>
<sequence length="97" mass="10902">MNTRRNYYAIRHIGGQQTCGKHVDSNAYLHPWCTYIGDSDAIRSLPKRKLGQLGAMLIEVFVIGISGKAYTYYTYGLRLSKGLFGALGLKLRTMMLP</sequence>
<feature type="transmembrane region" description="Helical" evidence="1">
    <location>
        <begin position="53"/>
        <end position="73"/>
    </location>
</feature>
<keyword evidence="1" id="KW-0472">Membrane</keyword>
<dbReference type="EMBL" id="OW152835">
    <property type="protein sequence ID" value="CAH2056147.1"/>
    <property type="molecule type" value="Genomic_DNA"/>
</dbReference>
<keyword evidence="1" id="KW-1133">Transmembrane helix</keyword>
<evidence type="ECO:0000313" key="2">
    <source>
        <dbReference type="EMBL" id="CAH2056147.1"/>
    </source>
</evidence>
<name>A0ABN8IFG8_9NEOP</name>
<evidence type="ECO:0000256" key="1">
    <source>
        <dbReference type="SAM" id="Phobius"/>
    </source>
</evidence>